<dbReference type="GO" id="GO:1902495">
    <property type="term" value="C:transmembrane transporter complex"/>
    <property type="evidence" value="ECO:0007669"/>
    <property type="project" value="TreeGrafter"/>
</dbReference>
<dbReference type="PANTHER" id="PTHR47143:SF1">
    <property type="entry name" value="ION_TRANS DOMAIN-CONTAINING PROTEIN"/>
    <property type="match status" value="1"/>
</dbReference>
<keyword evidence="9" id="KW-0325">Glycoprotein</keyword>
<evidence type="ECO:0000256" key="7">
    <source>
        <dbReference type="ARBA" id="ARBA00023065"/>
    </source>
</evidence>
<evidence type="ECO:0000256" key="1">
    <source>
        <dbReference type="ARBA" id="ARBA00004141"/>
    </source>
</evidence>
<organism evidence="13 14">
    <name type="scientific">Eleutherodactylus coqui</name>
    <name type="common">Puerto Rican coqui</name>
    <dbReference type="NCBI Taxonomy" id="57060"/>
    <lineage>
        <taxon>Eukaryota</taxon>
        <taxon>Metazoa</taxon>
        <taxon>Chordata</taxon>
        <taxon>Craniata</taxon>
        <taxon>Vertebrata</taxon>
        <taxon>Euteleostomi</taxon>
        <taxon>Amphibia</taxon>
        <taxon>Batrachia</taxon>
        <taxon>Anura</taxon>
        <taxon>Neobatrachia</taxon>
        <taxon>Hyloidea</taxon>
        <taxon>Eleutherodactylidae</taxon>
        <taxon>Eleutherodactylinae</taxon>
        <taxon>Eleutherodactylus</taxon>
        <taxon>Eleutherodactylus</taxon>
    </lineage>
</organism>
<evidence type="ECO:0000256" key="4">
    <source>
        <dbReference type="ARBA" id="ARBA00022737"/>
    </source>
</evidence>
<keyword evidence="14" id="KW-1185">Reference proteome</keyword>
<evidence type="ECO:0000256" key="11">
    <source>
        <dbReference type="SAM" id="Phobius"/>
    </source>
</evidence>
<comment type="subcellular location">
    <subcellularLocation>
        <location evidence="1">Membrane</location>
        <topology evidence="1">Multi-pass membrane protein</topology>
    </subcellularLocation>
</comment>
<evidence type="ECO:0000256" key="2">
    <source>
        <dbReference type="ARBA" id="ARBA00022448"/>
    </source>
</evidence>
<keyword evidence="2" id="KW-0813">Transport</keyword>
<protein>
    <recommendedName>
        <fullName evidence="12">Ion transport domain-containing protein</fullName>
    </recommendedName>
</protein>
<evidence type="ECO:0000256" key="10">
    <source>
        <dbReference type="ARBA" id="ARBA00023303"/>
    </source>
</evidence>
<evidence type="ECO:0000256" key="8">
    <source>
        <dbReference type="ARBA" id="ARBA00023136"/>
    </source>
</evidence>
<name>A0A8J6F060_ELECQ</name>
<keyword evidence="10" id="KW-0407">Ion channel</keyword>
<proteinExistence type="predicted"/>
<dbReference type="PANTHER" id="PTHR47143">
    <property type="entry name" value="TRANSIENT RECEPTOR POTENTIAL CATION CHANNEL PROTEIN PAINLESS"/>
    <property type="match status" value="1"/>
</dbReference>
<keyword evidence="7" id="KW-0406">Ion transport</keyword>
<comment type="caution">
    <text evidence="13">The sequence shown here is derived from an EMBL/GenBank/DDBJ whole genome shotgun (WGS) entry which is preliminary data.</text>
</comment>
<feature type="transmembrane region" description="Helical" evidence="11">
    <location>
        <begin position="74"/>
        <end position="100"/>
    </location>
</feature>
<dbReference type="InterPro" id="IPR052076">
    <property type="entry name" value="TRP_cation_channel"/>
</dbReference>
<feature type="domain" description="Ion transport" evidence="12">
    <location>
        <begin position="2"/>
        <end position="109"/>
    </location>
</feature>
<evidence type="ECO:0000256" key="3">
    <source>
        <dbReference type="ARBA" id="ARBA00022692"/>
    </source>
</evidence>
<evidence type="ECO:0000259" key="12">
    <source>
        <dbReference type="Pfam" id="PF00520"/>
    </source>
</evidence>
<reference evidence="13" key="1">
    <citation type="thesis" date="2020" institute="ProQuest LLC" country="789 East Eisenhower Parkway, Ann Arbor, MI, USA">
        <title>Comparative Genomics and Chromosome Evolution.</title>
        <authorList>
            <person name="Mudd A.B."/>
        </authorList>
    </citation>
    <scope>NUCLEOTIDE SEQUENCE</scope>
    <source>
        <strain evidence="13">HN-11 Male</strain>
        <tissue evidence="13">Kidney and liver</tissue>
    </source>
</reference>
<evidence type="ECO:0000256" key="5">
    <source>
        <dbReference type="ARBA" id="ARBA00022989"/>
    </source>
</evidence>
<keyword evidence="4" id="KW-0677">Repeat</keyword>
<evidence type="ECO:0000313" key="14">
    <source>
        <dbReference type="Proteomes" id="UP000770717"/>
    </source>
</evidence>
<dbReference type="Proteomes" id="UP000770717">
    <property type="component" value="Unassembled WGS sequence"/>
</dbReference>
<sequence>MFWEILRTLLQIIAIFFFLILGFALSFYVILTPQIAFKNPALSLMQTFTMMLGDVNYHDSFLEPLLHDELEYPILTFLHLITFTLLIPILLMNLLIGLAVGDIAEVQRNAALKRIAMQVTLHTNLEKKLPYCFLKRVNQITTIVYPNRPRVWGVAMESSMFRFFLACDDFKVELPDNEATMEVELWKQKNRLKELSTAMQKQHELIKLIIQKMEIVSEADDEDEQDFCQPMKQKMERKESKWDCVVKAVKSKS</sequence>
<keyword evidence="8 11" id="KW-0472">Membrane</keyword>
<dbReference type="Pfam" id="PF00520">
    <property type="entry name" value="Ion_trans"/>
    <property type="match status" value="1"/>
</dbReference>
<dbReference type="OrthoDB" id="1661883at2759"/>
<keyword evidence="5 11" id="KW-1133">Transmembrane helix</keyword>
<dbReference type="InterPro" id="IPR005821">
    <property type="entry name" value="Ion_trans_dom"/>
</dbReference>
<evidence type="ECO:0000256" key="9">
    <source>
        <dbReference type="ARBA" id="ARBA00023180"/>
    </source>
</evidence>
<dbReference type="AlphaFoldDB" id="A0A8J6F060"/>
<feature type="transmembrane region" description="Helical" evidence="11">
    <location>
        <begin position="12"/>
        <end position="31"/>
    </location>
</feature>
<dbReference type="EMBL" id="WNTK01000008">
    <property type="protein sequence ID" value="KAG9478599.1"/>
    <property type="molecule type" value="Genomic_DNA"/>
</dbReference>
<evidence type="ECO:0000313" key="13">
    <source>
        <dbReference type="EMBL" id="KAG9478599.1"/>
    </source>
</evidence>
<keyword evidence="3 11" id="KW-0812">Transmembrane</keyword>
<dbReference type="GO" id="GO:0005216">
    <property type="term" value="F:monoatomic ion channel activity"/>
    <property type="evidence" value="ECO:0007669"/>
    <property type="project" value="InterPro"/>
</dbReference>
<gene>
    <name evidence="13" type="ORF">GDO78_012321</name>
</gene>
<evidence type="ECO:0000256" key="6">
    <source>
        <dbReference type="ARBA" id="ARBA00023043"/>
    </source>
</evidence>
<keyword evidence="6" id="KW-0040">ANK repeat</keyword>
<accession>A0A8J6F060</accession>